<dbReference type="Proteomes" id="UP001062846">
    <property type="component" value="Chromosome 6"/>
</dbReference>
<sequence>MTEMFILYEGEGKAIEFFTTHPDVEESDDEKLGWHLWQELGGGGGGFGNGNNGGDNDNDNVQMDYLEEGGPSVKAVEDKGRGKTVIVGEDVEGGDTDRDSESDSDDACSGLRDSSSSDGDGEEIYDFEEGIPSVKAVKDIGKPVIVGEDVEESVVVIVVMTLGVLSAHQMVRR</sequence>
<gene>
    <name evidence="1" type="ORF">RHMOL_Rhmol06G0123800</name>
</gene>
<dbReference type="EMBL" id="CM046393">
    <property type="protein sequence ID" value="KAI8550651.1"/>
    <property type="molecule type" value="Genomic_DNA"/>
</dbReference>
<evidence type="ECO:0000313" key="1">
    <source>
        <dbReference type="EMBL" id="KAI8550651.1"/>
    </source>
</evidence>
<proteinExistence type="predicted"/>
<keyword evidence="2" id="KW-1185">Reference proteome</keyword>
<accession>A0ACC0NCC5</accession>
<protein>
    <submittedName>
        <fullName evidence="1">Uncharacterized protein</fullName>
    </submittedName>
</protein>
<reference evidence="1" key="1">
    <citation type="submission" date="2022-02" db="EMBL/GenBank/DDBJ databases">
        <title>Plant Genome Project.</title>
        <authorList>
            <person name="Zhang R.-G."/>
        </authorList>
    </citation>
    <scope>NUCLEOTIDE SEQUENCE</scope>
    <source>
        <strain evidence="1">AT1</strain>
    </source>
</reference>
<evidence type="ECO:0000313" key="2">
    <source>
        <dbReference type="Proteomes" id="UP001062846"/>
    </source>
</evidence>
<name>A0ACC0NCC5_RHOML</name>
<organism evidence="1 2">
    <name type="scientific">Rhododendron molle</name>
    <name type="common">Chinese azalea</name>
    <name type="synonym">Azalea mollis</name>
    <dbReference type="NCBI Taxonomy" id="49168"/>
    <lineage>
        <taxon>Eukaryota</taxon>
        <taxon>Viridiplantae</taxon>
        <taxon>Streptophyta</taxon>
        <taxon>Embryophyta</taxon>
        <taxon>Tracheophyta</taxon>
        <taxon>Spermatophyta</taxon>
        <taxon>Magnoliopsida</taxon>
        <taxon>eudicotyledons</taxon>
        <taxon>Gunneridae</taxon>
        <taxon>Pentapetalae</taxon>
        <taxon>asterids</taxon>
        <taxon>Ericales</taxon>
        <taxon>Ericaceae</taxon>
        <taxon>Ericoideae</taxon>
        <taxon>Rhodoreae</taxon>
        <taxon>Rhododendron</taxon>
    </lineage>
</organism>
<comment type="caution">
    <text evidence="1">The sequence shown here is derived from an EMBL/GenBank/DDBJ whole genome shotgun (WGS) entry which is preliminary data.</text>
</comment>